<evidence type="ECO:0008006" key="6">
    <source>
        <dbReference type="Google" id="ProtNLM"/>
    </source>
</evidence>
<evidence type="ECO:0000256" key="1">
    <source>
        <dbReference type="ARBA" id="ARBA00007409"/>
    </source>
</evidence>
<evidence type="ECO:0000313" key="5">
    <source>
        <dbReference type="Proteomes" id="UP001600064"/>
    </source>
</evidence>
<accession>A0ABR4DDV6</accession>
<dbReference type="GeneID" id="98124366"/>
<dbReference type="PROSITE" id="PS50405">
    <property type="entry name" value="GST_CTER"/>
    <property type="match status" value="1"/>
</dbReference>
<dbReference type="InterPro" id="IPR004045">
    <property type="entry name" value="Glutathione_S-Trfase_N"/>
</dbReference>
<dbReference type="RefSeq" id="XP_070867231.1">
    <property type="nucleotide sequence ID" value="XM_071009722.1"/>
</dbReference>
<dbReference type="InterPro" id="IPR036282">
    <property type="entry name" value="Glutathione-S-Trfase_C_sf"/>
</dbReference>
<keyword evidence="5" id="KW-1185">Reference proteome</keyword>
<dbReference type="PROSITE" id="PS50404">
    <property type="entry name" value="GST_NTER"/>
    <property type="match status" value="1"/>
</dbReference>
<feature type="domain" description="GST C-terminal" evidence="3">
    <location>
        <begin position="184"/>
        <end position="310"/>
    </location>
</feature>
<dbReference type="Pfam" id="PF13409">
    <property type="entry name" value="GST_N_2"/>
    <property type="match status" value="1"/>
</dbReference>
<sequence length="342" mass="38413">MMSILISSTGFASEQCGAAGYYDGSLTKGSSMLREIPRVLRIGIGPHPQPAAQRASHLRRASLLLSISRRFTTTTTTTMAQQSPPQAQSQPNIHLYTAQTPNGIKVSMLLEELGLPYTVHAIDLTKNEQKEPWFLDDINPNGRIPALTDTFTDGSQIRLFESGSIMQYLVERYDVAHKVSYPKGTREYWEVNNWVLADGRAGTDAGKQTTLPYAPEKIQYGIDRYQNETRRLYRVMEKQLAKSTSGYLVGDRCTVADIACWGWVAASAWAGIKLDKAEFPNLVAWVDRIVARPGCNKGRHVPKRHTMLDYWSKSEDEIDRAAEEARGWIQQSMKEEARLSKV</sequence>
<dbReference type="Gene3D" id="3.40.30.10">
    <property type="entry name" value="Glutaredoxin"/>
    <property type="match status" value="1"/>
</dbReference>
<evidence type="ECO:0000259" key="2">
    <source>
        <dbReference type="PROSITE" id="PS50404"/>
    </source>
</evidence>
<feature type="domain" description="GST N-terminal" evidence="2">
    <location>
        <begin position="90"/>
        <end position="177"/>
    </location>
</feature>
<dbReference type="SUPFAM" id="SSF47616">
    <property type="entry name" value="GST C-terminal domain-like"/>
    <property type="match status" value="1"/>
</dbReference>
<dbReference type="InterPro" id="IPR010987">
    <property type="entry name" value="Glutathione-S-Trfase_C-like"/>
</dbReference>
<dbReference type="SFLD" id="SFLDS00019">
    <property type="entry name" value="Glutathione_Transferase_(cytos"/>
    <property type="match status" value="1"/>
</dbReference>
<comment type="similarity">
    <text evidence="1">Belongs to the GST superfamily.</text>
</comment>
<reference evidence="4 5" key="1">
    <citation type="journal article" date="2024" name="Commun. Biol.">
        <title>Comparative genomic analysis of thermophilic fungi reveals convergent evolutionary adaptations and gene losses.</title>
        <authorList>
            <person name="Steindorff A.S."/>
            <person name="Aguilar-Pontes M.V."/>
            <person name="Robinson A.J."/>
            <person name="Andreopoulos B."/>
            <person name="LaButti K."/>
            <person name="Kuo A."/>
            <person name="Mondo S."/>
            <person name="Riley R."/>
            <person name="Otillar R."/>
            <person name="Haridas S."/>
            <person name="Lipzen A."/>
            <person name="Grimwood J."/>
            <person name="Schmutz J."/>
            <person name="Clum A."/>
            <person name="Reid I.D."/>
            <person name="Moisan M.C."/>
            <person name="Butler G."/>
            <person name="Nguyen T.T.M."/>
            <person name="Dewar K."/>
            <person name="Conant G."/>
            <person name="Drula E."/>
            <person name="Henrissat B."/>
            <person name="Hansel C."/>
            <person name="Singer S."/>
            <person name="Hutchinson M.I."/>
            <person name="de Vries R.P."/>
            <person name="Natvig D.O."/>
            <person name="Powell A.J."/>
            <person name="Tsang A."/>
            <person name="Grigoriev I.V."/>
        </authorList>
    </citation>
    <scope>NUCLEOTIDE SEQUENCE [LARGE SCALE GENOMIC DNA]</scope>
    <source>
        <strain evidence="4 5">ATCC 22073</strain>
    </source>
</reference>
<name>A0ABR4DDV6_9PEZI</name>
<comment type="caution">
    <text evidence="4">The sequence shown here is derived from an EMBL/GenBank/DDBJ whole genome shotgun (WGS) entry which is preliminary data.</text>
</comment>
<proteinExistence type="inferred from homology"/>
<dbReference type="CDD" id="cd03048">
    <property type="entry name" value="GST_N_Ure2p_like"/>
    <property type="match status" value="1"/>
</dbReference>
<evidence type="ECO:0000313" key="4">
    <source>
        <dbReference type="EMBL" id="KAL2268507.1"/>
    </source>
</evidence>
<dbReference type="Gene3D" id="1.20.1050.10">
    <property type="match status" value="1"/>
</dbReference>
<dbReference type="SFLD" id="SFLDG01151">
    <property type="entry name" value="Main.2:_Nu-like"/>
    <property type="match status" value="1"/>
</dbReference>
<dbReference type="PANTHER" id="PTHR44051:SF8">
    <property type="entry name" value="GLUTATHIONE S-TRANSFERASE GSTA"/>
    <property type="match status" value="1"/>
</dbReference>
<dbReference type="InterPro" id="IPR036249">
    <property type="entry name" value="Thioredoxin-like_sf"/>
</dbReference>
<gene>
    <name evidence="4" type="ORF">VTJ83DRAFT_3353</name>
</gene>
<evidence type="ECO:0000259" key="3">
    <source>
        <dbReference type="PROSITE" id="PS50405"/>
    </source>
</evidence>
<dbReference type="Pfam" id="PF00043">
    <property type="entry name" value="GST_C"/>
    <property type="match status" value="1"/>
</dbReference>
<dbReference type="SFLD" id="SFLDG00358">
    <property type="entry name" value="Main_(cytGST)"/>
    <property type="match status" value="1"/>
</dbReference>
<dbReference type="SUPFAM" id="SSF52833">
    <property type="entry name" value="Thioredoxin-like"/>
    <property type="match status" value="1"/>
</dbReference>
<dbReference type="InterPro" id="IPR040079">
    <property type="entry name" value="Glutathione_S-Trfase"/>
</dbReference>
<dbReference type="InterPro" id="IPR004046">
    <property type="entry name" value="GST_C"/>
</dbReference>
<protein>
    <recommendedName>
        <fullName evidence="6">Glutathione S-transferase</fullName>
    </recommendedName>
</protein>
<organism evidence="4 5">
    <name type="scientific">Remersonia thermophila</name>
    <dbReference type="NCBI Taxonomy" id="72144"/>
    <lineage>
        <taxon>Eukaryota</taxon>
        <taxon>Fungi</taxon>
        <taxon>Dikarya</taxon>
        <taxon>Ascomycota</taxon>
        <taxon>Pezizomycotina</taxon>
        <taxon>Sordariomycetes</taxon>
        <taxon>Sordariomycetidae</taxon>
        <taxon>Sordariales</taxon>
        <taxon>Sordariales incertae sedis</taxon>
        <taxon>Remersonia</taxon>
    </lineage>
</organism>
<dbReference type="EMBL" id="JAZGUE010000003">
    <property type="protein sequence ID" value="KAL2268507.1"/>
    <property type="molecule type" value="Genomic_DNA"/>
</dbReference>
<dbReference type="PANTHER" id="PTHR44051">
    <property type="entry name" value="GLUTATHIONE S-TRANSFERASE-RELATED"/>
    <property type="match status" value="1"/>
</dbReference>
<dbReference type="Proteomes" id="UP001600064">
    <property type="component" value="Unassembled WGS sequence"/>
</dbReference>